<accession>W4LJE7</accession>
<organism evidence="4 5">
    <name type="scientific">Entotheonella factor</name>
    <dbReference type="NCBI Taxonomy" id="1429438"/>
    <lineage>
        <taxon>Bacteria</taxon>
        <taxon>Pseudomonadati</taxon>
        <taxon>Nitrospinota/Tectimicrobiota group</taxon>
        <taxon>Candidatus Tectimicrobiota</taxon>
        <taxon>Candidatus Entotheonellia</taxon>
        <taxon>Candidatus Entotheonellales</taxon>
        <taxon>Candidatus Entotheonellaceae</taxon>
        <taxon>Candidatus Entotheonella</taxon>
    </lineage>
</organism>
<comment type="caution">
    <text evidence="4">The sequence shown here is derived from an EMBL/GenBank/DDBJ whole genome shotgun (WGS) entry which is preliminary data.</text>
</comment>
<dbReference type="SUPFAM" id="SSF55729">
    <property type="entry name" value="Acyl-CoA N-acyltransferases (Nat)"/>
    <property type="match status" value="2"/>
</dbReference>
<dbReference type="InterPro" id="IPR000182">
    <property type="entry name" value="GNAT_dom"/>
</dbReference>
<dbReference type="Gene3D" id="3.40.630.30">
    <property type="match status" value="1"/>
</dbReference>
<keyword evidence="2" id="KW-0012">Acyltransferase</keyword>
<name>W4LJE7_ENTF1</name>
<sequence length="326" mass="37491">MTLISSVTLRPYTEKDQDEVISIHRTIYPEYDQEKNQWRPGQQFDNPASLSHRYVACERGHIIGYAAIREQYRARYRINLMVHPKKQRCGVGTRLFSIVLKEANQLNAITLQARVRSDQPAALQFLHQSEFSEVHRMRGMTLSIDHVDFANLQPTLDRVLSSGIDMTTLAQEQLDENAWLARLHELYHQVSHGWPADDPTYPPTTVTLSQFSEQVNQFKRPERFFIAKHSGHYVGFTSLFNIGTAVHPEYRGQGLATALKIKSLQVAREYGPAETWTCSANPAMLAVNEKLGYQYLHAEVRFIRRFDEYRIDDMPINAGINEKLTA</sequence>
<dbReference type="PANTHER" id="PTHR43877">
    <property type="entry name" value="AMINOALKYLPHOSPHONATE N-ACETYLTRANSFERASE-RELATED-RELATED"/>
    <property type="match status" value="1"/>
</dbReference>
<gene>
    <name evidence="4" type="ORF">ETSY1_19660</name>
</gene>
<evidence type="ECO:0000259" key="3">
    <source>
        <dbReference type="PROSITE" id="PS51186"/>
    </source>
</evidence>
<dbReference type="AlphaFoldDB" id="W4LJE7"/>
<keyword evidence="5" id="KW-1185">Reference proteome</keyword>
<evidence type="ECO:0000256" key="2">
    <source>
        <dbReference type="ARBA" id="ARBA00023315"/>
    </source>
</evidence>
<reference evidence="4 5" key="1">
    <citation type="journal article" date="2014" name="Nature">
        <title>An environmental bacterial taxon with a large and distinct metabolic repertoire.</title>
        <authorList>
            <person name="Wilson M.C."/>
            <person name="Mori T."/>
            <person name="Ruckert C."/>
            <person name="Uria A.R."/>
            <person name="Helf M.J."/>
            <person name="Takada K."/>
            <person name="Gernert C."/>
            <person name="Steffens U.A."/>
            <person name="Heycke N."/>
            <person name="Schmitt S."/>
            <person name="Rinke C."/>
            <person name="Helfrich E.J."/>
            <person name="Brachmann A.O."/>
            <person name="Gurgui C."/>
            <person name="Wakimoto T."/>
            <person name="Kracht M."/>
            <person name="Crusemann M."/>
            <person name="Hentschel U."/>
            <person name="Abe I."/>
            <person name="Matsunaga S."/>
            <person name="Kalinowski J."/>
            <person name="Takeyama H."/>
            <person name="Piel J."/>
        </authorList>
    </citation>
    <scope>NUCLEOTIDE SEQUENCE [LARGE SCALE GENOMIC DNA]</scope>
    <source>
        <strain evidence="5">TSY1</strain>
    </source>
</reference>
<protein>
    <recommendedName>
        <fullName evidence="3">N-acetyltransferase domain-containing protein</fullName>
    </recommendedName>
</protein>
<feature type="domain" description="N-acetyltransferase" evidence="3">
    <location>
        <begin position="181"/>
        <end position="319"/>
    </location>
</feature>
<dbReference type="Proteomes" id="UP000019141">
    <property type="component" value="Unassembled WGS sequence"/>
</dbReference>
<evidence type="ECO:0000256" key="1">
    <source>
        <dbReference type="ARBA" id="ARBA00022679"/>
    </source>
</evidence>
<evidence type="ECO:0000313" key="4">
    <source>
        <dbReference type="EMBL" id="ETW98233.1"/>
    </source>
</evidence>
<dbReference type="CDD" id="cd04301">
    <property type="entry name" value="NAT_SF"/>
    <property type="match status" value="2"/>
</dbReference>
<evidence type="ECO:0000313" key="5">
    <source>
        <dbReference type="Proteomes" id="UP000019141"/>
    </source>
</evidence>
<dbReference type="EMBL" id="AZHW01000574">
    <property type="protein sequence ID" value="ETW98233.1"/>
    <property type="molecule type" value="Genomic_DNA"/>
</dbReference>
<dbReference type="HOGENOM" id="CLU_069610_0_0_7"/>
<feature type="domain" description="N-acetyltransferase" evidence="3">
    <location>
        <begin position="7"/>
        <end position="154"/>
    </location>
</feature>
<dbReference type="PROSITE" id="PS51186">
    <property type="entry name" value="GNAT"/>
    <property type="match status" value="2"/>
</dbReference>
<dbReference type="InterPro" id="IPR050832">
    <property type="entry name" value="Bact_Acetyltransf"/>
</dbReference>
<keyword evidence="1" id="KW-0808">Transferase</keyword>
<dbReference type="InterPro" id="IPR016181">
    <property type="entry name" value="Acyl_CoA_acyltransferase"/>
</dbReference>
<dbReference type="GO" id="GO:0016747">
    <property type="term" value="F:acyltransferase activity, transferring groups other than amino-acyl groups"/>
    <property type="evidence" value="ECO:0007669"/>
    <property type="project" value="InterPro"/>
</dbReference>
<proteinExistence type="predicted"/>
<dbReference type="Pfam" id="PF00583">
    <property type="entry name" value="Acetyltransf_1"/>
    <property type="match status" value="2"/>
</dbReference>